<proteinExistence type="predicted"/>
<protein>
    <submittedName>
        <fullName evidence="1">Uncharacterized protein</fullName>
    </submittedName>
</protein>
<name>A0A8H9G1F8_9SPHI</name>
<gene>
    <name evidence="1" type="ORF">GCM10011516_12260</name>
</gene>
<dbReference type="EMBL" id="BMKM01000002">
    <property type="protein sequence ID" value="GGE16061.1"/>
    <property type="molecule type" value="Genomic_DNA"/>
</dbReference>
<dbReference type="Proteomes" id="UP000614460">
    <property type="component" value="Unassembled WGS sequence"/>
</dbReference>
<reference evidence="1" key="1">
    <citation type="journal article" date="2014" name="Int. J. Syst. Evol. Microbiol.">
        <title>Complete genome sequence of Corynebacterium casei LMG S-19264T (=DSM 44701T), isolated from a smear-ripened cheese.</title>
        <authorList>
            <consortium name="US DOE Joint Genome Institute (JGI-PGF)"/>
            <person name="Walter F."/>
            <person name="Albersmeier A."/>
            <person name="Kalinowski J."/>
            <person name="Ruckert C."/>
        </authorList>
    </citation>
    <scope>NUCLEOTIDE SEQUENCE</scope>
    <source>
        <strain evidence="1">CGMCC 1.15966</strain>
    </source>
</reference>
<keyword evidence="2" id="KW-1185">Reference proteome</keyword>
<evidence type="ECO:0000313" key="2">
    <source>
        <dbReference type="Proteomes" id="UP000614460"/>
    </source>
</evidence>
<accession>A0A8H9G1F8</accession>
<comment type="caution">
    <text evidence="1">The sequence shown here is derived from an EMBL/GenBank/DDBJ whole genome shotgun (WGS) entry which is preliminary data.</text>
</comment>
<reference evidence="1" key="2">
    <citation type="submission" date="2020-09" db="EMBL/GenBank/DDBJ databases">
        <authorList>
            <person name="Sun Q."/>
            <person name="Zhou Y."/>
        </authorList>
    </citation>
    <scope>NUCLEOTIDE SEQUENCE</scope>
    <source>
        <strain evidence="1">CGMCC 1.15966</strain>
    </source>
</reference>
<organism evidence="1 2">
    <name type="scientific">Sphingobacterium cellulitidis</name>
    <dbReference type="NCBI Taxonomy" id="1768011"/>
    <lineage>
        <taxon>Bacteria</taxon>
        <taxon>Pseudomonadati</taxon>
        <taxon>Bacteroidota</taxon>
        <taxon>Sphingobacteriia</taxon>
        <taxon>Sphingobacteriales</taxon>
        <taxon>Sphingobacteriaceae</taxon>
        <taxon>Sphingobacterium</taxon>
    </lineage>
</organism>
<evidence type="ECO:0000313" key="1">
    <source>
        <dbReference type="EMBL" id="GGE16061.1"/>
    </source>
</evidence>
<dbReference type="AlphaFoldDB" id="A0A8H9G1F8"/>
<sequence>MSGLSETNQAHKIEELTRKVNPSKKTKQINLDVLFEKKAFCVLEGFISPKYPSFSKKILFKM</sequence>